<comment type="caution">
    <text evidence="5">The sequence shown here is derived from an EMBL/GenBank/DDBJ whole genome shotgun (WGS) entry which is preliminary data.</text>
</comment>
<keyword evidence="1" id="KW-0067">ATP-binding</keyword>
<dbReference type="Gene3D" id="3.40.50.300">
    <property type="entry name" value="P-loop containing nucleotide triphosphate hydrolases"/>
    <property type="match status" value="1"/>
</dbReference>
<gene>
    <name evidence="5" type="ORF">GCM10010468_48730</name>
</gene>
<keyword evidence="6" id="KW-1185">Reference proteome</keyword>
<dbReference type="RefSeq" id="WP_344832352.1">
    <property type="nucleotide sequence ID" value="NZ_BAAAUV010000013.1"/>
</dbReference>
<dbReference type="SUPFAM" id="SSF52540">
    <property type="entry name" value="P-loop containing nucleoside triphosphate hydrolases"/>
    <property type="match status" value="1"/>
</dbReference>
<sequence length="658" mass="70142">MTAEPNFSNDPDHNPPGQDRTDAEIVPFPKTRDQDPADEPDATPPIEGRIVKTFPALPGGAVSGAQMLADWRASAQQLTDRVGELAKRPDLVINAILKHELYYGALGTGRGIRAAWSWATAAELNAQLGSNPKMVLELRKSRQRMGGAALGLSVLATFMVWAAFGPFLFTLAALLGLGAAGAAERKLRSAGKADDGRGALGTHPGSKAVRGALANAKLGKLDQIRVIGAVTRDGDAWIATVELPPGIPYSAAAKKRPEIASAIGVDEVQVAIDPVKGHNGRIKLWVADEDPMQGDRVENPLVSQAAGTSFWTDKVFAGRDARGRAVAFSLVERSYLIGGEPGGGKSVASNNILCFAALDPYIDLYLGDGKYGFDQMLFEPLAKGVIGDRQGHDPVMEMLETVREEMNRRYKLLRKLGTPKITREIAAKYGINPILLHLDEIQTWSASGDTKADKAFVLSVADIVGRGRAAAIVTGAVTQRPAAEVVPTRLRDILSIRWALRCTTPDASDTILGSGRASQGFSAAKFNADQRGAGYLLSEGALPIQTRSAFLNESELSGLASRAYDLRKAAGTLPATAERPGVKLLMAVLDAMGGHPKGAHTAEILDALTKMDGYDGWEAGKLAAALKPLGVFPRQVEIDGRNRNGYRREDVTQALDRA</sequence>
<keyword evidence="1" id="KW-0547">Nucleotide-binding</keyword>
<name>A0ABP6QDT0_9ACTN</name>
<evidence type="ECO:0000313" key="6">
    <source>
        <dbReference type="Proteomes" id="UP001501237"/>
    </source>
</evidence>
<protein>
    <recommendedName>
        <fullName evidence="4">FtsK domain-containing protein</fullName>
    </recommendedName>
</protein>
<feature type="region of interest" description="Disordered" evidence="2">
    <location>
        <begin position="1"/>
        <end position="47"/>
    </location>
</feature>
<evidence type="ECO:0000313" key="5">
    <source>
        <dbReference type="EMBL" id="GAA3222754.1"/>
    </source>
</evidence>
<evidence type="ECO:0000259" key="4">
    <source>
        <dbReference type="PROSITE" id="PS50901"/>
    </source>
</evidence>
<reference evidence="6" key="1">
    <citation type="journal article" date="2019" name="Int. J. Syst. Evol. Microbiol.">
        <title>The Global Catalogue of Microorganisms (GCM) 10K type strain sequencing project: providing services to taxonomists for standard genome sequencing and annotation.</title>
        <authorList>
            <consortium name="The Broad Institute Genomics Platform"/>
            <consortium name="The Broad Institute Genome Sequencing Center for Infectious Disease"/>
            <person name="Wu L."/>
            <person name="Ma J."/>
        </authorList>
    </citation>
    <scope>NUCLEOTIDE SEQUENCE [LARGE SCALE GENOMIC DNA]</scope>
    <source>
        <strain evidence="6">JCM 9377</strain>
    </source>
</reference>
<dbReference type="Pfam" id="PF01580">
    <property type="entry name" value="FtsK_SpoIIIE"/>
    <property type="match status" value="1"/>
</dbReference>
<feature type="binding site" evidence="1">
    <location>
        <begin position="339"/>
        <end position="346"/>
    </location>
    <ligand>
        <name>ATP</name>
        <dbReference type="ChEBI" id="CHEBI:30616"/>
    </ligand>
</feature>
<dbReference type="InterPro" id="IPR027417">
    <property type="entry name" value="P-loop_NTPase"/>
</dbReference>
<accession>A0ABP6QDT0</accession>
<proteinExistence type="predicted"/>
<dbReference type="EMBL" id="BAAAUV010000013">
    <property type="protein sequence ID" value="GAA3222754.1"/>
    <property type="molecule type" value="Genomic_DNA"/>
</dbReference>
<evidence type="ECO:0000256" key="3">
    <source>
        <dbReference type="SAM" id="Phobius"/>
    </source>
</evidence>
<evidence type="ECO:0000256" key="1">
    <source>
        <dbReference type="PROSITE-ProRule" id="PRU00289"/>
    </source>
</evidence>
<evidence type="ECO:0000256" key="2">
    <source>
        <dbReference type="SAM" id="MobiDB-lite"/>
    </source>
</evidence>
<organism evidence="5 6">
    <name type="scientific">Actinocorallia longicatena</name>
    <dbReference type="NCBI Taxonomy" id="111803"/>
    <lineage>
        <taxon>Bacteria</taxon>
        <taxon>Bacillati</taxon>
        <taxon>Actinomycetota</taxon>
        <taxon>Actinomycetes</taxon>
        <taxon>Streptosporangiales</taxon>
        <taxon>Thermomonosporaceae</taxon>
        <taxon>Actinocorallia</taxon>
    </lineage>
</organism>
<keyword evidence="3" id="KW-1133">Transmembrane helix</keyword>
<keyword evidence="3" id="KW-0472">Membrane</keyword>
<dbReference type="InterPro" id="IPR002543">
    <property type="entry name" value="FtsK_dom"/>
</dbReference>
<feature type="transmembrane region" description="Helical" evidence="3">
    <location>
        <begin position="149"/>
        <end position="177"/>
    </location>
</feature>
<dbReference type="PROSITE" id="PS50901">
    <property type="entry name" value="FTSK"/>
    <property type="match status" value="1"/>
</dbReference>
<feature type="domain" description="FtsK" evidence="4">
    <location>
        <begin position="323"/>
        <end position="509"/>
    </location>
</feature>
<keyword evidence="3" id="KW-0812">Transmembrane</keyword>
<dbReference type="Proteomes" id="UP001501237">
    <property type="component" value="Unassembled WGS sequence"/>
</dbReference>